<feature type="domain" description="Heterokaryon incompatibility" evidence="1">
    <location>
        <begin position="7"/>
        <end position="149"/>
    </location>
</feature>
<name>A0A2J6SZ60_9HELO</name>
<dbReference type="InterPro" id="IPR010730">
    <property type="entry name" value="HET"/>
</dbReference>
<gene>
    <name evidence="2" type="ORF">K444DRAFT_488591</name>
</gene>
<dbReference type="InterPro" id="IPR052895">
    <property type="entry name" value="HetReg/Transcr_Mod"/>
</dbReference>
<dbReference type="AlphaFoldDB" id="A0A2J6SZ60"/>
<dbReference type="OrthoDB" id="3553147at2759"/>
<reference evidence="2 3" key="1">
    <citation type="submission" date="2016-04" db="EMBL/GenBank/DDBJ databases">
        <title>A degradative enzymes factory behind the ericoid mycorrhizal symbiosis.</title>
        <authorList>
            <consortium name="DOE Joint Genome Institute"/>
            <person name="Martino E."/>
            <person name="Morin E."/>
            <person name="Grelet G."/>
            <person name="Kuo A."/>
            <person name="Kohler A."/>
            <person name="Daghino S."/>
            <person name="Barry K."/>
            <person name="Choi C."/>
            <person name="Cichocki N."/>
            <person name="Clum A."/>
            <person name="Copeland A."/>
            <person name="Hainaut M."/>
            <person name="Haridas S."/>
            <person name="Labutti K."/>
            <person name="Lindquist E."/>
            <person name="Lipzen A."/>
            <person name="Khouja H.-R."/>
            <person name="Murat C."/>
            <person name="Ohm R."/>
            <person name="Olson A."/>
            <person name="Spatafora J."/>
            <person name="Veneault-Fourrey C."/>
            <person name="Henrissat B."/>
            <person name="Grigoriev I."/>
            <person name="Martin F."/>
            <person name="Perotto S."/>
        </authorList>
    </citation>
    <scope>NUCLEOTIDE SEQUENCE [LARGE SCALE GENOMIC DNA]</scope>
    <source>
        <strain evidence="2 3">E</strain>
    </source>
</reference>
<dbReference type="Proteomes" id="UP000235371">
    <property type="component" value="Unassembled WGS sequence"/>
</dbReference>
<dbReference type="EMBL" id="KZ613853">
    <property type="protein sequence ID" value="PMD56055.1"/>
    <property type="molecule type" value="Genomic_DNA"/>
</dbReference>
<dbReference type="GeneID" id="36581249"/>
<accession>A0A2J6SZ60</accession>
<organism evidence="2 3">
    <name type="scientific">Hyaloscypha bicolor E</name>
    <dbReference type="NCBI Taxonomy" id="1095630"/>
    <lineage>
        <taxon>Eukaryota</taxon>
        <taxon>Fungi</taxon>
        <taxon>Dikarya</taxon>
        <taxon>Ascomycota</taxon>
        <taxon>Pezizomycotina</taxon>
        <taxon>Leotiomycetes</taxon>
        <taxon>Helotiales</taxon>
        <taxon>Hyaloscyphaceae</taxon>
        <taxon>Hyaloscypha</taxon>
        <taxon>Hyaloscypha bicolor</taxon>
    </lineage>
</organism>
<dbReference type="InParanoid" id="A0A2J6SZ60"/>
<proteinExistence type="predicted"/>
<protein>
    <submittedName>
        <fullName evidence="2">HET-domain-containing protein</fullName>
    </submittedName>
</protein>
<dbReference type="PANTHER" id="PTHR24148:SF73">
    <property type="entry name" value="HET DOMAIN PROTEIN (AFU_ORTHOLOGUE AFUA_8G01020)"/>
    <property type="match status" value="1"/>
</dbReference>
<evidence type="ECO:0000313" key="3">
    <source>
        <dbReference type="Proteomes" id="UP000235371"/>
    </source>
</evidence>
<dbReference type="PANTHER" id="PTHR24148">
    <property type="entry name" value="ANKYRIN REPEAT DOMAIN-CONTAINING PROTEIN 39 HOMOLOG-RELATED"/>
    <property type="match status" value="1"/>
</dbReference>
<dbReference type="STRING" id="1095630.A0A2J6SZ60"/>
<feature type="non-terminal residue" evidence="2">
    <location>
        <position position="1"/>
    </location>
</feature>
<keyword evidence="3" id="KW-1185">Reference proteome</keyword>
<evidence type="ECO:0000259" key="1">
    <source>
        <dbReference type="Pfam" id="PF06985"/>
    </source>
</evidence>
<dbReference type="RefSeq" id="XP_024732959.1">
    <property type="nucleotide sequence ID" value="XM_024873169.1"/>
</dbReference>
<dbReference type="Pfam" id="PF06985">
    <property type="entry name" value="HET"/>
    <property type="match status" value="1"/>
</dbReference>
<sequence length="284" mass="33428">LDDRPSYKALSYTWGSESDPNHTIYLNGYQFVVRENLSNALRRFQSDNVELVIWIDAICINQTSDIERNHQVANMKMVYEQATEVVVWLGLTNEESDLAIQLIYELYNHRESTEWITERFSKPDMKQKLESLADLFRRDYWWRIWIVQELTVARRIVFYCGESSIEAESLYAIQQLFQQMSKLEGFPKDILLDDLVSAKPNFYTCLLHHYNRESSDPRDMIYGLAALANQTSKYKVEVDYKLSTRDVFTNFAKLEIETSKKLNIITRVLPGTNVHELPSWVPDW</sequence>
<feature type="non-terminal residue" evidence="2">
    <location>
        <position position="284"/>
    </location>
</feature>
<evidence type="ECO:0000313" key="2">
    <source>
        <dbReference type="EMBL" id="PMD56055.1"/>
    </source>
</evidence>